<gene>
    <name evidence="1" type="ORF">MetexDRAFT_1720</name>
</gene>
<name>H1KGF8_METEX</name>
<evidence type="ECO:0000313" key="2">
    <source>
        <dbReference type="Proteomes" id="UP000004382"/>
    </source>
</evidence>
<proteinExistence type="predicted"/>
<dbReference type="AlphaFoldDB" id="H1KGF8"/>
<comment type="caution">
    <text evidence="1">The sequence shown here is derived from an EMBL/GenBank/DDBJ whole genome shotgun (WGS) entry which is preliminary data.</text>
</comment>
<dbReference type="Proteomes" id="UP000004382">
    <property type="component" value="Unassembled WGS sequence"/>
</dbReference>
<dbReference type="PATRIC" id="fig|882800.3.peg.1685"/>
<evidence type="ECO:0000313" key="1">
    <source>
        <dbReference type="EMBL" id="EHP93416.1"/>
    </source>
</evidence>
<organism evidence="1 2">
    <name type="scientific">Methylorubrum extorquens DSM 13060</name>
    <dbReference type="NCBI Taxonomy" id="882800"/>
    <lineage>
        <taxon>Bacteria</taxon>
        <taxon>Pseudomonadati</taxon>
        <taxon>Pseudomonadota</taxon>
        <taxon>Alphaproteobacteria</taxon>
        <taxon>Hyphomicrobiales</taxon>
        <taxon>Methylobacteriaceae</taxon>
        <taxon>Methylorubrum</taxon>
    </lineage>
</organism>
<dbReference type="EMBL" id="AGJK01000032">
    <property type="protein sequence ID" value="EHP93416.1"/>
    <property type="molecule type" value="Genomic_DNA"/>
</dbReference>
<protein>
    <submittedName>
        <fullName evidence="1">Uncharacterized protein</fullName>
    </submittedName>
</protein>
<reference evidence="1 2" key="1">
    <citation type="submission" date="2011-09" db="EMBL/GenBank/DDBJ databases">
        <title>The draft genome of Methylobacterium extorquens DSM 13060.</title>
        <authorList>
            <consortium name="US DOE Joint Genome Institute (JGI-PGF)"/>
            <person name="Lucas S."/>
            <person name="Han J."/>
            <person name="Lapidus A."/>
            <person name="Cheng J.-F."/>
            <person name="Goodwin L."/>
            <person name="Pitluck S."/>
            <person name="Peters L."/>
            <person name="Land M.L."/>
            <person name="Hauser L."/>
            <person name="Koskimaki J."/>
            <person name="Halonen O."/>
            <person name="Pirttila A."/>
            <person name="Frank C."/>
            <person name="Woyke T.J."/>
        </authorList>
    </citation>
    <scope>NUCLEOTIDE SEQUENCE [LARGE SCALE GENOMIC DNA]</scope>
    <source>
        <strain evidence="1 2">DSM 13060</strain>
    </source>
</reference>
<accession>H1KGF8</accession>
<sequence precursor="true">MRIVRIVLLGALTGIAVIGSARSLEYAATCRGPTATITSVEGLDTSRARAVAEYTLPDAISYCHYQLGRAAGKPGPSRSRIEPCVRDFLRDAGRKGPVTAEANCKVGSIGIPDLKPANMQKLPLDNSCAEGGEQAVKLFEVLCPGYEGQIRGSH</sequence>